<evidence type="ECO:0000256" key="10">
    <source>
        <dbReference type="ARBA" id="ARBA00023033"/>
    </source>
</evidence>
<organism evidence="12 13">
    <name type="scientific">Xanthoceras sorbifolium</name>
    <dbReference type="NCBI Taxonomy" id="99658"/>
    <lineage>
        <taxon>Eukaryota</taxon>
        <taxon>Viridiplantae</taxon>
        <taxon>Streptophyta</taxon>
        <taxon>Embryophyta</taxon>
        <taxon>Tracheophyta</taxon>
        <taxon>Spermatophyta</taxon>
        <taxon>Magnoliopsida</taxon>
        <taxon>eudicotyledons</taxon>
        <taxon>Gunneridae</taxon>
        <taxon>Pentapetalae</taxon>
        <taxon>rosids</taxon>
        <taxon>malvids</taxon>
        <taxon>Sapindales</taxon>
        <taxon>Sapindaceae</taxon>
        <taxon>Xanthoceroideae</taxon>
        <taxon>Xanthoceras</taxon>
    </lineage>
</organism>
<dbReference type="PANTHER" id="PTHR47955">
    <property type="entry name" value="CYTOCHROME P450 FAMILY 71 PROTEIN"/>
    <property type="match status" value="1"/>
</dbReference>
<dbReference type="SUPFAM" id="SSF48264">
    <property type="entry name" value="Cytochrome P450"/>
    <property type="match status" value="3"/>
</dbReference>
<dbReference type="PRINTS" id="PR00463">
    <property type="entry name" value="EP450I"/>
</dbReference>
<accession>A0ABQ8HSC2</accession>
<comment type="cofactor">
    <cofactor evidence="1">
        <name>heme</name>
        <dbReference type="ChEBI" id="CHEBI:30413"/>
    </cofactor>
</comment>
<evidence type="ECO:0000256" key="6">
    <source>
        <dbReference type="ARBA" id="ARBA00022723"/>
    </source>
</evidence>
<keyword evidence="6" id="KW-0479">Metal-binding</keyword>
<keyword evidence="4" id="KW-0349">Heme</keyword>
<dbReference type="EMBL" id="JAFEMO010000007">
    <property type="protein sequence ID" value="KAH7567162.1"/>
    <property type="molecule type" value="Genomic_DNA"/>
</dbReference>
<name>A0ABQ8HSC2_9ROSI</name>
<keyword evidence="11" id="KW-0472">Membrane</keyword>
<evidence type="ECO:0000256" key="7">
    <source>
        <dbReference type="ARBA" id="ARBA00022989"/>
    </source>
</evidence>
<comment type="caution">
    <text evidence="12">The sequence shown here is derived from an EMBL/GenBank/DDBJ whole genome shotgun (WGS) entry which is preliminary data.</text>
</comment>
<evidence type="ECO:0000256" key="3">
    <source>
        <dbReference type="ARBA" id="ARBA00010617"/>
    </source>
</evidence>
<dbReference type="InterPro" id="IPR001128">
    <property type="entry name" value="Cyt_P450"/>
</dbReference>
<dbReference type="InterPro" id="IPR036396">
    <property type="entry name" value="Cyt_P450_sf"/>
</dbReference>
<dbReference type="Proteomes" id="UP000827721">
    <property type="component" value="Unassembled WGS sequence"/>
</dbReference>
<reference evidence="12 13" key="1">
    <citation type="submission" date="2021-02" db="EMBL/GenBank/DDBJ databases">
        <title>Plant Genome Project.</title>
        <authorList>
            <person name="Zhang R.-G."/>
        </authorList>
    </citation>
    <scope>NUCLEOTIDE SEQUENCE [LARGE SCALE GENOMIC DNA]</scope>
    <source>
        <tissue evidence="12">Leaves</tissue>
    </source>
</reference>
<comment type="similarity">
    <text evidence="3">Belongs to the cytochrome P450 family.</text>
</comment>
<evidence type="ECO:0000256" key="9">
    <source>
        <dbReference type="ARBA" id="ARBA00023004"/>
    </source>
</evidence>
<keyword evidence="9" id="KW-0408">Iron</keyword>
<keyword evidence="5" id="KW-0812">Transmembrane</keyword>
<evidence type="ECO:0008006" key="14">
    <source>
        <dbReference type="Google" id="ProtNLM"/>
    </source>
</evidence>
<evidence type="ECO:0000256" key="4">
    <source>
        <dbReference type="ARBA" id="ARBA00022617"/>
    </source>
</evidence>
<evidence type="ECO:0000256" key="2">
    <source>
        <dbReference type="ARBA" id="ARBA00004167"/>
    </source>
</evidence>
<evidence type="ECO:0000313" key="12">
    <source>
        <dbReference type="EMBL" id="KAH7567162.1"/>
    </source>
</evidence>
<evidence type="ECO:0000313" key="13">
    <source>
        <dbReference type="Proteomes" id="UP000827721"/>
    </source>
</evidence>
<evidence type="ECO:0000256" key="5">
    <source>
        <dbReference type="ARBA" id="ARBA00022692"/>
    </source>
</evidence>
<dbReference type="Pfam" id="PF00067">
    <property type="entry name" value="p450"/>
    <property type="match status" value="2"/>
</dbReference>
<proteinExistence type="inferred from homology"/>
<evidence type="ECO:0000256" key="1">
    <source>
        <dbReference type="ARBA" id="ARBA00001971"/>
    </source>
</evidence>
<keyword evidence="8" id="KW-0560">Oxidoreductase</keyword>
<dbReference type="Gene3D" id="1.10.630.10">
    <property type="entry name" value="Cytochrome P450"/>
    <property type="match status" value="3"/>
</dbReference>
<protein>
    <recommendedName>
        <fullName evidence="14">Cytochrome P450</fullName>
    </recommendedName>
</protein>
<dbReference type="InterPro" id="IPR002401">
    <property type="entry name" value="Cyt_P450_E_grp-I"/>
</dbReference>
<keyword evidence="13" id="KW-1185">Reference proteome</keyword>
<evidence type="ECO:0000256" key="8">
    <source>
        <dbReference type="ARBA" id="ARBA00023002"/>
    </source>
</evidence>
<sequence>MIGKISKSVDAFNKPVNLSEMMLSLTSSFICRVAFSKRYEDDGSEIRRFHALLSEAQAMLGSFFFADLFPSMGWIDRLTGMIRRLKNSFKGLDTFFQELIDEHLDPNISKTEQKEDIIDVLLQLRNDHGFKFDISLDHIKAVLMISKSAAVVATKPVNLSELMMSLTSTIICRIGFGKRYEDEGVERSRFHALLNETEAMFGIFFFSDYFPFMGWVDKLTGLISRFEKNFKEFDAFYQKLINEHLDPKRPKSDQEDIIDVLLEIKKQRGFKIDLTWDHIKGILMNVFVAGTDKSAASVIWAMAYLMKYPRVIIKVQEEVRNLIGGKGFVDEDDVQKLPYLKAQKLSYNGLDLCATPFNDYHREMRKLCVVHLFNLNRVQQYRPIREDEVYRMIKKISKSAAAAVATKLVNLSELMCLLLAPLFVELVLARDTRTKELKEVDSMCY</sequence>
<keyword evidence="10" id="KW-0503">Monooxygenase</keyword>
<gene>
    <name evidence="12" type="ORF">JRO89_XS07G0025500</name>
</gene>
<keyword evidence="7" id="KW-1133">Transmembrane helix</keyword>
<comment type="subcellular location">
    <subcellularLocation>
        <location evidence="2">Membrane</location>
        <topology evidence="2">Single-pass membrane protein</topology>
    </subcellularLocation>
</comment>
<dbReference type="PANTHER" id="PTHR47955:SF22">
    <property type="entry name" value="CYTOCHROME P450 83B1-LIKE"/>
    <property type="match status" value="1"/>
</dbReference>
<evidence type="ECO:0000256" key="11">
    <source>
        <dbReference type="ARBA" id="ARBA00023136"/>
    </source>
</evidence>